<dbReference type="PROSITE" id="PS50112">
    <property type="entry name" value="PAS"/>
    <property type="match status" value="1"/>
</dbReference>
<evidence type="ECO:0000313" key="10">
    <source>
        <dbReference type="Proteomes" id="UP000467214"/>
    </source>
</evidence>
<comment type="similarity">
    <text evidence="3">Belongs to the methyl-accepting chemotaxis (MCP) protein family.</text>
</comment>
<comment type="caution">
    <text evidence="9">The sequence shown here is derived from an EMBL/GenBank/DDBJ whole genome shotgun (WGS) entry which is preliminary data.</text>
</comment>
<dbReference type="GO" id="GO:0007165">
    <property type="term" value="P:signal transduction"/>
    <property type="evidence" value="ECO:0007669"/>
    <property type="project" value="UniProtKB-KW"/>
</dbReference>
<feature type="domain" description="Methyl-accepting transducer" evidence="6">
    <location>
        <begin position="253"/>
        <end position="489"/>
    </location>
</feature>
<proteinExistence type="inferred from homology"/>
<dbReference type="CDD" id="cd00130">
    <property type="entry name" value="PAS"/>
    <property type="match status" value="1"/>
</dbReference>
<keyword evidence="5" id="KW-0812">Transmembrane</keyword>
<name>A0A845BLW2_9NEIS</name>
<evidence type="ECO:0000256" key="5">
    <source>
        <dbReference type="SAM" id="Phobius"/>
    </source>
</evidence>
<dbReference type="Proteomes" id="UP000467214">
    <property type="component" value="Unassembled WGS sequence"/>
</dbReference>
<evidence type="ECO:0000256" key="2">
    <source>
        <dbReference type="ARBA" id="ARBA00023224"/>
    </source>
</evidence>
<dbReference type="SUPFAM" id="SSF58104">
    <property type="entry name" value="Methyl-accepting chemotaxis protein (MCP) signaling domain"/>
    <property type="match status" value="1"/>
</dbReference>
<dbReference type="PANTHER" id="PTHR32089">
    <property type="entry name" value="METHYL-ACCEPTING CHEMOTAXIS PROTEIN MCPB"/>
    <property type="match status" value="1"/>
</dbReference>
<dbReference type="PROSITE" id="PS50885">
    <property type="entry name" value="HAMP"/>
    <property type="match status" value="1"/>
</dbReference>
<dbReference type="InterPro" id="IPR013655">
    <property type="entry name" value="PAS_fold_3"/>
</dbReference>
<dbReference type="SUPFAM" id="SSF55785">
    <property type="entry name" value="PYP-like sensor domain (PAS domain)"/>
    <property type="match status" value="1"/>
</dbReference>
<protein>
    <submittedName>
        <fullName evidence="9">PAS domain-containing protein</fullName>
    </submittedName>
</protein>
<dbReference type="InterPro" id="IPR035965">
    <property type="entry name" value="PAS-like_dom_sf"/>
</dbReference>
<keyword evidence="2 4" id="KW-0807">Transducer</keyword>
<feature type="domain" description="HAMP" evidence="8">
    <location>
        <begin position="196"/>
        <end position="248"/>
    </location>
</feature>
<dbReference type="AlphaFoldDB" id="A0A845BLW2"/>
<dbReference type="EMBL" id="WSSB01000004">
    <property type="protein sequence ID" value="MXR36390.1"/>
    <property type="molecule type" value="Genomic_DNA"/>
</dbReference>
<dbReference type="SMART" id="SM00091">
    <property type="entry name" value="PAS"/>
    <property type="match status" value="1"/>
</dbReference>
<evidence type="ECO:0000256" key="1">
    <source>
        <dbReference type="ARBA" id="ARBA00004370"/>
    </source>
</evidence>
<dbReference type="Pfam" id="PF08447">
    <property type="entry name" value="PAS_3"/>
    <property type="match status" value="1"/>
</dbReference>
<evidence type="ECO:0000256" key="3">
    <source>
        <dbReference type="ARBA" id="ARBA00029447"/>
    </source>
</evidence>
<evidence type="ECO:0000259" key="7">
    <source>
        <dbReference type="PROSITE" id="PS50112"/>
    </source>
</evidence>
<dbReference type="FunFam" id="1.10.287.950:FF:000001">
    <property type="entry name" value="Methyl-accepting chemotaxis sensory transducer"/>
    <property type="match status" value="1"/>
</dbReference>
<feature type="domain" description="PAS" evidence="7">
    <location>
        <begin position="6"/>
        <end position="60"/>
    </location>
</feature>
<organism evidence="9 10">
    <name type="scientific">Craterilacuibacter sinensis</name>
    <dbReference type="NCBI Taxonomy" id="2686017"/>
    <lineage>
        <taxon>Bacteria</taxon>
        <taxon>Pseudomonadati</taxon>
        <taxon>Pseudomonadota</taxon>
        <taxon>Betaproteobacteria</taxon>
        <taxon>Neisseriales</taxon>
        <taxon>Neisseriaceae</taxon>
        <taxon>Craterilacuibacter</taxon>
    </lineage>
</organism>
<dbReference type="PROSITE" id="PS50111">
    <property type="entry name" value="CHEMOTAXIS_TRANSDUC_2"/>
    <property type="match status" value="1"/>
</dbReference>
<dbReference type="InterPro" id="IPR000014">
    <property type="entry name" value="PAS"/>
</dbReference>
<dbReference type="CDD" id="cd11386">
    <property type="entry name" value="MCP_signal"/>
    <property type="match status" value="1"/>
</dbReference>
<dbReference type="PANTHER" id="PTHR32089:SF112">
    <property type="entry name" value="LYSOZYME-LIKE PROTEIN-RELATED"/>
    <property type="match status" value="1"/>
</dbReference>
<sequence length="527" mass="57425">MKTNLPITTVEHVLDPKRPIVSKTDLKGMISYVNPAFVEISGFAREELLGQPHNMVRHPDMPAEAFADMWHTLKADLPWRGLVKNRCKNGDFYWVEAYVTPLFEDGRKVGYRSVRNMPQAAEVRKAEQLYAAIRSRQATLPPTRYPARTSMRIRIGLLAILPVLLMAAMSQAGLNVWLAAALCALLAGGLGAWCWQGLQRPVAAIRQALQQLSEGNFRFSIDTRASAEFTELLIGMTSMQVGLRAVIADVVSGAEQIRTQSGSALRGVGEVVESGHKQSDGIASVAAALEQLSASVREIHEATERSTHHAAGTQTLVEQGLSAMQSTLTVTEELVPTVRDAQQRMNQLGDDVNAVNQITQIIKEIADQTNLLALNAAIEAARAGEAGRGFAVVADEVRKLAERTTQSTVEISSTTNRIIEQTSAALAAMQLSSSKVEESTRLTRACNSVFEEIRQSAEVVSGSARDVTVMLGQQRQASLEVAQTMEHLSAFTESNAHSMVQTDLSVSDLQEAAEEMRVLVAHFERSL</sequence>
<dbReference type="Gene3D" id="1.10.287.950">
    <property type="entry name" value="Methyl-accepting chemotaxis protein"/>
    <property type="match status" value="1"/>
</dbReference>
<dbReference type="InterPro" id="IPR004089">
    <property type="entry name" value="MCPsignal_dom"/>
</dbReference>
<dbReference type="GO" id="GO:0016020">
    <property type="term" value="C:membrane"/>
    <property type="evidence" value="ECO:0007669"/>
    <property type="project" value="UniProtKB-SubCell"/>
</dbReference>
<accession>A0A845BLW2</accession>
<evidence type="ECO:0000256" key="4">
    <source>
        <dbReference type="PROSITE-ProRule" id="PRU00284"/>
    </source>
</evidence>
<dbReference type="Pfam" id="PF00015">
    <property type="entry name" value="MCPsignal"/>
    <property type="match status" value="1"/>
</dbReference>
<evidence type="ECO:0000259" key="8">
    <source>
        <dbReference type="PROSITE" id="PS50885"/>
    </source>
</evidence>
<reference evidence="9 10" key="1">
    <citation type="submission" date="2019-12" db="EMBL/GenBank/DDBJ databases">
        <title>Neisseriaceae gen. nov. sp. Genome sequencing and assembly.</title>
        <authorList>
            <person name="Liu Z."/>
            <person name="Li A."/>
        </authorList>
    </citation>
    <scope>NUCLEOTIDE SEQUENCE [LARGE SCALE GENOMIC DNA]</scope>
    <source>
        <strain evidence="9 10">B2N2-7</strain>
    </source>
</reference>
<feature type="transmembrane region" description="Helical" evidence="5">
    <location>
        <begin position="176"/>
        <end position="195"/>
    </location>
</feature>
<keyword evidence="5" id="KW-0472">Membrane</keyword>
<keyword evidence="5" id="KW-1133">Transmembrane helix</keyword>
<dbReference type="GO" id="GO:0006935">
    <property type="term" value="P:chemotaxis"/>
    <property type="evidence" value="ECO:0007669"/>
    <property type="project" value="UniProtKB-ARBA"/>
</dbReference>
<keyword evidence="10" id="KW-1185">Reference proteome</keyword>
<evidence type="ECO:0000313" key="9">
    <source>
        <dbReference type="EMBL" id="MXR36390.1"/>
    </source>
</evidence>
<dbReference type="Gene3D" id="3.30.450.20">
    <property type="entry name" value="PAS domain"/>
    <property type="match status" value="1"/>
</dbReference>
<dbReference type="RefSeq" id="WP_160795427.1">
    <property type="nucleotide sequence ID" value="NZ_WSSB01000004.1"/>
</dbReference>
<feature type="transmembrane region" description="Helical" evidence="5">
    <location>
        <begin position="153"/>
        <end position="170"/>
    </location>
</feature>
<dbReference type="SMART" id="SM00283">
    <property type="entry name" value="MA"/>
    <property type="match status" value="1"/>
</dbReference>
<gene>
    <name evidence="9" type="ORF">GQF02_05315</name>
</gene>
<evidence type="ECO:0000259" key="6">
    <source>
        <dbReference type="PROSITE" id="PS50111"/>
    </source>
</evidence>
<dbReference type="SMART" id="SM00304">
    <property type="entry name" value="HAMP"/>
    <property type="match status" value="1"/>
</dbReference>
<dbReference type="NCBIfam" id="TIGR00229">
    <property type="entry name" value="sensory_box"/>
    <property type="match status" value="1"/>
</dbReference>
<comment type="subcellular location">
    <subcellularLocation>
        <location evidence="1">Membrane</location>
    </subcellularLocation>
</comment>
<dbReference type="InterPro" id="IPR003660">
    <property type="entry name" value="HAMP_dom"/>
</dbReference>